<feature type="compositionally biased region" description="Basic and acidic residues" evidence="1">
    <location>
        <begin position="457"/>
        <end position="469"/>
    </location>
</feature>
<feature type="region of interest" description="Disordered" evidence="1">
    <location>
        <begin position="434"/>
        <end position="469"/>
    </location>
</feature>
<comment type="caution">
    <text evidence="2">The sequence shown here is derived from an EMBL/GenBank/DDBJ whole genome shotgun (WGS) entry which is preliminary data.</text>
</comment>
<protein>
    <recommendedName>
        <fullName evidence="4">Aminoglycoside phosphotransferase domain-containing protein</fullName>
    </recommendedName>
</protein>
<keyword evidence="3" id="KW-1185">Reference proteome</keyword>
<organism evidence="2 3">
    <name type="scientific">Aspergillus heteromorphus CBS 117.55</name>
    <dbReference type="NCBI Taxonomy" id="1448321"/>
    <lineage>
        <taxon>Eukaryota</taxon>
        <taxon>Fungi</taxon>
        <taxon>Dikarya</taxon>
        <taxon>Ascomycota</taxon>
        <taxon>Pezizomycotina</taxon>
        <taxon>Eurotiomycetes</taxon>
        <taxon>Eurotiomycetidae</taxon>
        <taxon>Eurotiales</taxon>
        <taxon>Aspergillaceae</taxon>
        <taxon>Aspergillus</taxon>
        <taxon>Aspergillus subgen. Circumdati</taxon>
    </lineage>
</organism>
<gene>
    <name evidence="2" type="ORF">BO70DRAFT_385684</name>
</gene>
<dbReference type="Proteomes" id="UP000247233">
    <property type="component" value="Unassembled WGS sequence"/>
</dbReference>
<dbReference type="PANTHER" id="PTHR21310:SF51">
    <property type="entry name" value="AMINOGLYCOSIDE PHOSPHOTRANSFERASE DOMAIN-CONTAINING PROTEIN"/>
    <property type="match status" value="1"/>
</dbReference>
<dbReference type="EMBL" id="MSFL01000005">
    <property type="protein sequence ID" value="PWY88542.1"/>
    <property type="molecule type" value="Genomic_DNA"/>
</dbReference>
<evidence type="ECO:0000313" key="3">
    <source>
        <dbReference type="Proteomes" id="UP000247233"/>
    </source>
</evidence>
<accession>A0A317WTD4</accession>
<dbReference type="AlphaFoldDB" id="A0A317WTD4"/>
<dbReference type="InterPro" id="IPR051678">
    <property type="entry name" value="AGP_Transferase"/>
</dbReference>
<dbReference type="InterPro" id="IPR011009">
    <property type="entry name" value="Kinase-like_dom_sf"/>
</dbReference>
<dbReference type="PANTHER" id="PTHR21310">
    <property type="entry name" value="AMINOGLYCOSIDE PHOSPHOTRANSFERASE-RELATED-RELATED"/>
    <property type="match status" value="1"/>
</dbReference>
<evidence type="ECO:0008006" key="4">
    <source>
        <dbReference type="Google" id="ProtNLM"/>
    </source>
</evidence>
<dbReference type="SUPFAM" id="SSF56112">
    <property type="entry name" value="Protein kinase-like (PK-like)"/>
    <property type="match status" value="1"/>
</dbReference>
<dbReference type="VEuPathDB" id="FungiDB:BO70DRAFT_385684"/>
<dbReference type="GeneID" id="37067992"/>
<sequence length="518" mass="59199">MGGYDSDDESSDGEEESEEEKLASFLSRLAVDRLAVYHLAVDRLAVDRLAEYAFDIRKTMHPEEDLQLPEIGPTIFGRKHISFPLTFHDGASWLLKVPFGGNAHTYDEYSARAVRAEARTMQMLRRETTIPIPEVYAFSDTCDNKLNSPFIFLQHVKGKPAYHVWHDEKASDEALRAQRTRILQDVAAAFVQLDKFSFDQGGSLVFDGEDSEPDIDVYSAPINPCPCHSQPDDDELADMDGFGPISDTKEYFTIVGDWRMERSLSTLLTGEMDFLKMLVDQIPEPNDGRKPFVLDNRHLGLWSMIVSDDGAVQAFPYWSEPVAVPRCIGNERYPRWLMCDRDIPQFGPEENVIGWQPGRTWTDSAEELKFYRSVYAEFMRSHRSSPSEDLPAQPDLTTNSLICQSIYEAATDMACNCFIGDVFNEIKHNVRDQLTPKDVYSDDEESEDEENETENENSEKAEDEKDEDIDRKRRCRGLPIKFEFWSVIMALEEGCLPKRYNDLIRAGFDAVLQKSHTL</sequence>
<feature type="compositionally biased region" description="Acidic residues" evidence="1">
    <location>
        <begin position="441"/>
        <end position="456"/>
    </location>
</feature>
<dbReference type="RefSeq" id="XP_025402078.1">
    <property type="nucleotide sequence ID" value="XM_025545755.1"/>
</dbReference>
<proteinExistence type="predicted"/>
<name>A0A317WTD4_9EURO</name>
<dbReference type="OrthoDB" id="10003767at2759"/>
<evidence type="ECO:0000256" key="1">
    <source>
        <dbReference type="SAM" id="MobiDB-lite"/>
    </source>
</evidence>
<evidence type="ECO:0000313" key="2">
    <source>
        <dbReference type="EMBL" id="PWY88542.1"/>
    </source>
</evidence>
<reference evidence="2 3" key="1">
    <citation type="submission" date="2016-12" db="EMBL/GenBank/DDBJ databases">
        <title>The genomes of Aspergillus section Nigri reveals drivers in fungal speciation.</title>
        <authorList>
            <consortium name="DOE Joint Genome Institute"/>
            <person name="Vesth T.C."/>
            <person name="Nybo J."/>
            <person name="Theobald S."/>
            <person name="Brandl J."/>
            <person name="Frisvad J.C."/>
            <person name="Nielsen K.F."/>
            <person name="Lyhne E.K."/>
            <person name="Kogle M.E."/>
            <person name="Kuo A."/>
            <person name="Riley R."/>
            <person name="Clum A."/>
            <person name="Nolan M."/>
            <person name="Lipzen A."/>
            <person name="Salamov A."/>
            <person name="Henrissat B."/>
            <person name="Wiebenga A."/>
            <person name="De Vries R.P."/>
            <person name="Grigoriev I.V."/>
            <person name="Mortensen U.H."/>
            <person name="Andersen M.R."/>
            <person name="Baker S.E."/>
        </authorList>
    </citation>
    <scope>NUCLEOTIDE SEQUENCE [LARGE SCALE GENOMIC DNA]</scope>
    <source>
        <strain evidence="2 3">CBS 117.55</strain>
    </source>
</reference>